<reference evidence="2" key="1">
    <citation type="submission" date="2021-12" db="EMBL/GenBank/DDBJ databases">
        <title>Black yeast isolated from Biological Soil Crust.</title>
        <authorList>
            <person name="Kurbessoian T."/>
        </authorList>
    </citation>
    <scope>NUCLEOTIDE SEQUENCE</scope>
    <source>
        <strain evidence="2">CCFEE 5208</strain>
    </source>
</reference>
<organism evidence="2 3">
    <name type="scientific">Friedmanniomyces endolithicus</name>
    <dbReference type="NCBI Taxonomy" id="329885"/>
    <lineage>
        <taxon>Eukaryota</taxon>
        <taxon>Fungi</taxon>
        <taxon>Dikarya</taxon>
        <taxon>Ascomycota</taxon>
        <taxon>Pezizomycotina</taxon>
        <taxon>Dothideomycetes</taxon>
        <taxon>Dothideomycetidae</taxon>
        <taxon>Mycosphaerellales</taxon>
        <taxon>Teratosphaeriaceae</taxon>
        <taxon>Friedmanniomyces</taxon>
    </lineage>
</organism>
<dbReference type="Proteomes" id="UP001168146">
    <property type="component" value="Unassembled WGS sequence"/>
</dbReference>
<evidence type="ECO:0000313" key="3">
    <source>
        <dbReference type="Proteomes" id="UP001168146"/>
    </source>
</evidence>
<protein>
    <submittedName>
        <fullName evidence="2">Uncharacterized protein</fullName>
    </submittedName>
</protein>
<proteinExistence type="predicted"/>
<gene>
    <name evidence="2" type="ORF">LTR82_007096</name>
</gene>
<sequence length="235" mass="26000">MSVHHLAPRSTIDYPTIINLIHSSIHTISFNYSTQQQQPTNNTTVNILTNTTTTTSNTTTTMFPDLPRTSLDHTMDDQEQLPAYSNDGQSPAYITEKHLSNRQRQHSKAPSKMSTLKSILTGDVHKHNPHYTLEESVTGQRTVARPTRSESSQSNSSSQSRSPRLNPTLKSILTGDVHKQNPRYVLEESVTGQRSHARSTAPKSSDSKSKSKSSQSTLKSILTGSCTSQIIPAMR</sequence>
<evidence type="ECO:0000313" key="2">
    <source>
        <dbReference type="EMBL" id="KAK0322121.1"/>
    </source>
</evidence>
<comment type="caution">
    <text evidence="2">The sequence shown here is derived from an EMBL/GenBank/DDBJ whole genome shotgun (WGS) entry which is preliminary data.</text>
</comment>
<feature type="compositionally biased region" description="Low complexity" evidence="1">
    <location>
        <begin position="149"/>
        <end position="162"/>
    </location>
</feature>
<feature type="region of interest" description="Disordered" evidence="1">
    <location>
        <begin position="122"/>
        <end position="221"/>
    </location>
</feature>
<evidence type="ECO:0000256" key="1">
    <source>
        <dbReference type="SAM" id="MobiDB-lite"/>
    </source>
</evidence>
<name>A0AAN6J9B8_9PEZI</name>
<dbReference type="AlphaFoldDB" id="A0AAN6J9B8"/>
<accession>A0AAN6J9B8</accession>
<dbReference type="EMBL" id="JASUXU010000018">
    <property type="protein sequence ID" value="KAK0322121.1"/>
    <property type="molecule type" value="Genomic_DNA"/>
</dbReference>